<sequence length="335" mass="38592">MGGICQANRGYPIIESGPFEYILPTEIKPYEMKSNLLEVQEMCATKIQALFRGHQVRIKKKELEQSYHPDSKVAVKTDQVPEIFHHEVSKVMLQLGAFDYSKCQSIPGAKSLCAYQFIEKGGIYIGQWKDHKRNGKGKHIFLDGSIYEGSWIDDKANGYGRLIMTNGDYYIGEWKNDKNDGKGIYIHSDKSRYEGEWKEDHLHGKGKEIWADESAYFEGQFVMGVKDGYGIYRWGDGSSYDGEFKNGFFSGQGTYCWSDGSKYKGQWSNNKMNGYGEMNWGNYKDNKKEGYGEFYWSDGRIYKGQWQNGFQHGEGIQIDRSGREISGEWFEGQRR</sequence>
<evidence type="ECO:0000313" key="2">
    <source>
        <dbReference type="EMBL" id="CAD8175531.1"/>
    </source>
</evidence>
<evidence type="ECO:0000313" key="3">
    <source>
        <dbReference type="Proteomes" id="UP000689195"/>
    </source>
</evidence>
<dbReference type="OrthoDB" id="270720at2759"/>
<gene>
    <name evidence="2" type="ORF">PPENT_87.1.T0630102</name>
</gene>
<dbReference type="AlphaFoldDB" id="A0A8S1VFX1"/>
<dbReference type="SMART" id="SM00698">
    <property type="entry name" value="MORN"/>
    <property type="match status" value="9"/>
</dbReference>
<evidence type="ECO:0000256" key="1">
    <source>
        <dbReference type="ARBA" id="ARBA00022737"/>
    </source>
</evidence>
<reference evidence="2" key="1">
    <citation type="submission" date="2021-01" db="EMBL/GenBank/DDBJ databases">
        <authorList>
            <consortium name="Genoscope - CEA"/>
            <person name="William W."/>
        </authorList>
    </citation>
    <scope>NUCLEOTIDE SEQUENCE</scope>
</reference>
<dbReference type="PANTHER" id="PTHR43215">
    <property type="entry name" value="RADIAL SPOKE HEAD 1 HOMOLOG"/>
    <property type="match status" value="1"/>
</dbReference>
<evidence type="ECO:0008006" key="4">
    <source>
        <dbReference type="Google" id="ProtNLM"/>
    </source>
</evidence>
<dbReference type="InterPro" id="IPR003409">
    <property type="entry name" value="MORN"/>
</dbReference>
<protein>
    <recommendedName>
        <fullName evidence="4">MORN repeat protein</fullName>
    </recommendedName>
</protein>
<name>A0A8S1VFX1_9CILI</name>
<keyword evidence="1" id="KW-0677">Repeat</keyword>
<dbReference type="PANTHER" id="PTHR43215:SF14">
    <property type="entry name" value="RADIAL SPOKE HEAD 1 HOMOLOG"/>
    <property type="match status" value="1"/>
</dbReference>
<organism evidence="2 3">
    <name type="scientific">Paramecium pentaurelia</name>
    <dbReference type="NCBI Taxonomy" id="43138"/>
    <lineage>
        <taxon>Eukaryota</taxon>
        <taxon>Sar</taxon>
        <taxon>Alveolata</taxon>
        <taxon>Ciliophora</taxon>
        <taxon>Intramacronucleata</taxon>
        <taxon>Oligohymenophorea</taxon>
        <taxon>Peniculida</taxon>
        <taxon>Parameciidae</taxon>
        <taxon>Paramecium</taxon>
    </lineage>
</organism>
<accession>A0A8S1VFX1</accession>
<proteinExistence type="predicted"/>
<dbReference type="EMBL" id="CAJJDO010000063">
    <property type="protein sequence ID" value="CAD8175531.1"/>
    <property type="molecule type" value="Genomic_DNA"/>
</dbReference>
<dbReference type="Pfam" id="PF02493">
    <property type="entry name" value="MORN"/>
    <property type="match status" value="8"/>
</dbReference>
<dbReference type="PROSITE" id="PS50096">
    <property type="entry name" value="IQ"/>
    <property type="match status" value="1"/>
</dbReference>
<comment type="caution">
    <text evidence="2">The sequence shown here is derived from an EMBL/GenBank/DDBJ whole genome shotgun (WGS) entry which is preliminary data.</text>
</comment>
<dbReference type="Proteomes" id="UP000689195">
    <property type="component" value="Unassembled WGS sequence"/>
</dbReference>
<keyword evidence="3" id="KW-1185">Reference proteome</keyword>